<sequence>MSPSQVHQGALLKISASGCTNGGTVTSTAFPVVILPAASSTTAAARVNNTATPGAHTVTVRCGNGTANASFTVLVGAAAQGGLGGTQTPSTTEMALGGAMTALAGTAALLLNRRRTRHSGI</sequence>
<accession>A0ACC6Q8E2</accession>
<comment type="caution">
    <text evidence="1">The sequence shown here is derived from an EMBL/GenBank/DDBJ whole genome shotgun (WGS) entry which is preliminary data.</text>
</comment>
<gene>
    <name evidence="1" type="ORF">WKI67_42615</name>
</gene>
<name>A0ACC6Q8E2_9ACTN</name>
<organism evidence="1 2">
    <name type="scientific">Streptomyces achmelvichensis</name>
    <dbReference type="NCBI Taxonomy" id="3134111"/>
    <lineage>
        <taxon>Bacteria</taxon>
        <taxon>Bacillati</taxon>
        <taxon>Actinomycetota</taxon>
        <taxon>Actinomycetes</taxon>
        <taxon>Kitasatosporales</taxon>
        <taxon>Streptomycetaceae</taxon>
        <taxon>Streptomyces</taxon>
    </lineage>
</organism>
<proteinExistence type="predicted"/>
<reference evidence="1" key="1">
    <citation type="submission" date="2024-03" db="EMBL/GenBank/DDBJ databases">
        <title>Novel Streptomyces species of biotechnological and ecological value are a feature of Machair soil.</title>
        <authorList>
            <person name="Prole J.R."/>
            <person name="Goodfellow M."/>
            <person name="Allenby N."/>
            <person name="Ward A.C."/>
        </authorList>
    </citation>
    <scope>NUCLEOTIDE SEQUENCE</scope>
    <source>
        <strain evidence="1">MS2.AVA.5</strain>
    </source>
</reference>
<dbReference type="EMBL" id="JBBKAJ010000037">
    <property type="protein sequence ID" value="MEJ8639997.1"/>
    <property type="molecule type" value="Genomic_DNA"/>
</dbReference>
<keyword evidence="2" id="KW-1185">Reference proteome</keyword>
<evidence type="ECO:0000313" key="2">
    <source>
        <dbReference type="Proteomes" id="UP001377168"/>
    </source>
</evidence>
<dbReference type="Proteomes" id="UP001377168">
    <property type="component" value="Unassembled WGS sequence"/>
</dbReference>
<protein>
    <submittedName>
        <fullName evidence="1">Uncharacterized protein</fullName>
    </submittedName>
</protein>
<evidence type="ECO:0000313" key="1">
    <source>
        <dbReference type="EMBL" id="MEJ8639997.1"/>
    </source>
</evidence>